<dbReference type="EMBL" id="CAWUPB010001108">
    <property type="protein sequence ID" value="CAK7337892.1"/>
    <property type="molecule type" value="Genomic_DNA"/>
</dbReference>
<evidence type="ECO:0000313" key="1">
    <source>
        <dbReference type="EMBL" id="CAK7337892.1"/>
    </source>
</evidence>
<name>A0AAV1RQR1_9ROSI</name>
<accession>A0AAV1RQR1</accession>
<evidence type="ECO:0000313" key="2">
    <source>
        <dbReference type="Proteomes" id="UP001314170"/>
    </source>
</evidence>
<dbReference type="AlphaFoldDB" id="A0AAV1RQR1"/>
<dbReference type="PANTHER" id="PTHR36786">
    <property type="entry name" value="2-ISOPROPYLMALATE SYNTHASE"/>
    <property type="match status" value="1"/>
</dbReference>
<proteinExistence type="predicted"/>
<sequence length="107" mass="12356">MNEAASVVSTEGPKETCNGEIFLMCVLGKYAKSDDMDDLSDFIECEQGKNQSSWLRERQRFRIWKYKKTIISKVEEKENVLESSKRVVNQDVAEYTYDADAGSYRHS</sequence>
<dbReference type="PANTHER" id="PTHR36786:SF1">
    <property type="entry name" value="2-ISOPROPYLMALATE SYNTHASE"/>
    <property type="match status" value="1"/>
</dbReference>
<organism evidence="1 2">
    <name type="scientific">Dovyalis caffra</name>
    <dbReference type="NCBI Taxonomy" id="77055"/>
    <lineage>
        <taxon>Eukaryota</taxon>
        <taxon>Viridiplantae</taxon>
        <taxon>Streptophyta</taxon>
        <taxon>Embryophyta</taxon>
        <taxon>Tracheophyta</taxon>
        <taxon>Spermatophyta</taxon>
        <taxon>Magnoliopsida</taxon>
        <taxon>eudicotyledons</taxon>
        <taxon>Gunneridae</taxon>
        <taxon>Pentapetalae</taxon>
        <taxon>rosids</taxon>
        <taxon>fabids</taxon>
        <taxon>Malpighiales</taxon>
        <taxon>Salicaceae</taxon>
        <taxon>Flacourtieae</taxon>
        <taxon>Dovyalis</taxon>
    </lineage>
</organism>
<comment type="caution">
    <text evidence="1">The sequence shown here is derived from an EMBL/GenBank/DDBJ whole genome shotgun (WGS) entry which is preliminary data.</text>
</comment>
<gene>
    <name evidence="1" type="ORF">DCAF_LOCUS12933</name>
</gene>
<dbReference type="Proteomes" id="UP001314170">
    <property type="component" value="Unassembled WGS sequence"/>
</dbReference>
<protein>
    <submittedName>
        <fullName evidence="1">Uncharacterized protein</fullName>
    </submittedName>
</protein>
<reference evidence="1 2" key="1">
    <citation type="submission" date="2024-01" db="EMBL/GenBank/DDBJ databases">
        <authorList>
            <person name="Waweru B."/>
        </authorList>
    </citation>
    <scope>NUCLEOTIDE SEQUENCE [LARGE SCALE GENOMIC DNA]</scope>
</reference>
<keyword evidence="2" id="KW-1185">Reference proteome</keyword>